<dbReference type="CDD" id="cd00293">
    <property type="entry name" value="USP-like"/>
    <property type="match status" value="1"/>
</dbReference>
<dbReference type="EMBL" id="JADQDK010000001">
    <property type="protein sequence ID" value="MBW0137979.1"/>
    <property type="molecule type" value="Genomic_DNA"/>
</dbReference>
<organism evidence="3 4">
    <name type="scientific">Pseudonocardia abyssalis</name>
    <dbReference type="NCBI Taxonomy" id="2792008"/>
    <lineage>
        <taxon>Bacteria</taxon>
        <taxon>Bacillati</taxon>
        <taxon>Actinomycetota</taxon>
        <taxon>Actinomycetes</taxon>
        <taxon>Pseudonocardiales</taxon>
        <taxon>Pseudonocardiaceae</taxon>
        <taxon>Pseudonocardia</taxon>
    </lineage>
</organism>
<accession>A0ABS6V0D5</accession>
<evidence type="ECO:0000313" key="4">
    <source>
        <dbReference type="Proteomes" id="UP000694287"/>
    </source>
</evidence>
<protein>
    <submittedName>
        <fullName evidence="3">Universal stress protein</fullName>
    </submittedName>
</protein>
<dbReference type="PANTHER" id="PTHR46268:SF6">
    <property type="entry name" value="UNIVERSAL STRESS PROTEIN UP12"/>
    <property type="match status" value="1"/>
</dbReference>
<sequence length="157" mass="16465">MSDRVQLQAAAGPAAGHLVVGHDRSASAGRALEVAVDLARRLGGAAVHVVHGVDLDDYPIDPDSADWDQQAARALEEQRRAVRDVAGGALGGWSYHAGRGDPADLLVALAQEVDALMIVVGTQGEGVSAVFERVLDRSVSHAVIHRQHRPVLVVPPS</sequence>
<evidence type="ECO:0000259" key="2">
    <source>
        <dbReference type="Pfam" id="PF00582"/>
    </source>
</evidence>
<dbReference type="InterPro" id="IPR006016">
    <property type="entry name" value="UspA"/>
</dbReference>
<dbReference type="Proteomes" id="UP000694287">
    <property type="component" value="Unassembled WGS sequence"/>
</dbReference>
<comment type="caution">
    <text evidence="3">The sequence shown here is derived from an EMBL/GenBank/DDBJ whole genome shotgun (WGS) entry which is preliminary data.</text>
</comment>
<gene>
    <name evidence="3" type="ORF">I4I81_27475</name>
</gene>
<feature type="domain" description="UspA" evidence="2">
    <location>
        <begin position="17"/>
        <end position="155"/>
    </location>
</feature>
<keyword evidence="4" id="KW-1185">Reference proteome</keyword>
<dbReference type="RefSeq" id="WP_218605806.1">
    <property type="nucleotide sequence ID" value="NZ_JADQDJ010000432.1"/>
</dbReference>
<evidence type="ECO:0000256" key="1">
    <source>
        <dbReference type="ARBA" id="ARBA00008791"/>
    </source>
</evidence>
<dbReference type="PANTHER" id="PTHR46268">
    <property type="entry name" value="STRESS RESPONSE PROTEIN NHAX"/>
    <property type="match status" value="1"/>
</dbReference>
<evidence type="ECO:0000313" key="3">
    <source>
        <dbReference type="EMBL" id="MBW0137979.1"/>
    </source>
</evidence>
<reference evidence="3 4" key="1">
    <citation type="submission" date="2020-11" db="EMBL/GenBank/DDBJ databases">
        <title>Pseudonocardia abyssalis sp. nov. and Pseudonocardia oceani sp. nov., description and phylogenomic analysis of two novel actinomycetes isolated from the deep Southern Ocean.</title>
        <authorList>
            <person name="Parra J."/>
        </authorList>
    </citation>
    <scope>NUCLEOTIDE SEQUENCE [LARGE SCALE GENOMIC DNA]</scope>
    <source>
        <strain evidence="3 4">KRD-168</strain>
    </source>
</reference>
<name>A0ABS6V0D5_9PSEU</name>
<proteinExistence type="inferred from homology"/>
<dbReference type="Pfam" id="PF00582">
    <property type="entry name" value="Usp"/>
    <property type="match status" value="1"/>
</dbReference>
<comment type="similarity">
    <text evidence="1">Belongs to the universal stress protein A family.</text>
</comment>